<evidence type="ECO:0000256" key="1">
    <source>
        <dbReference type="SAM" id="MobiDB-lite"/>
    </source>
</evidence>
<feature type="signal peptide" evidence="2">
    <location>
        <begin position="1"/>
        <end position="17"/>
    </location>
</feature>
<dbReference type="Proteomes" id="UP000837801">
    <property type="component" value="Unassembled WGS sequence"/>
</dbReference>
<dbReference type="AlphaFoldDB" id="A0A9P0QN08"/>
<sequence length="252" mass="25935">MRIHLICALFLVSAACAKSPSSKSSSDVVIITDTNTNPGAKTSTTSTASVSSASSKTSSDPLITSLATSKVSSHSSSSTVLNAAESAIQATDAYVVSILRDREALYSFLQNTAEALSFYQGAYESKYGTAWSEAIVSDLNKVTASNGASSILVAYESLVPQITANPESDTERYASLLSEFESAQTAWSQFFTPSASSASTDGQAVVSWVTATASAVTTVSMLEVATTASKGGSASKFVPLFGLLGGVAVVLL</sequence>
<evidence type="ECO:0000313" key="4">
    <source>
        <dbReference type="Proteomes" id="UP000837801"/>
    </source>
</evidence>
<feature type="region of interest" description="Disordered" evidence="1">
    <location>
        <begin position="34"/>
        <end position="60"/>
    </location>
</feature>
<dbReference type="PROSITE" id="PS51257">
    <property type="entry name" value="PROKAR_LIPOPROTEIN"/>
    <property type="match status" value="1"/>
</dbReference>
<name>A0A9P0QN08_9ASCO</name>
<proteinExistence type="predicted"/>
<comment type="caution">
    <text evidence="3">The sequence shown here is derived from an EMBL/GenBank/DDBJ whole genome shotgun (WGS) entry which is preliminary data.</text>
</comment>
<gene>
    <name evidence="3" type="ORF">CLIB1423_06S02124</name>
</gene>
<feature type="chain" id="PRO_5040350915" evidence="2">
    <location>
        <begin position="18"/>
        <end position="252"/>
    </location>
</feature>
<organism evidence="3 4">
    <name type="scientific">[Candida] railenensis</name>
    <dbReference type="NCBI Taxonomy" id="45579"/>
    <lineage>
        <taxon>Eukaryota</taxon>
        <taxon>Fungi</taxon>
        <taxon>Dikarya</taxon>
        <taxon>Ascomycota</taxon>
        <taxon>Saccharomycotina</taxon>
        <taxon>Pichiomycetes</taxon>
        <taxon>Debaryomycetaceae</taxon>
        <taxon>Kurtzmaniella</taxon>
    </lineage>
</organism>
<evidence type="ECO:0000313" key="3">
    <source>
        <dbReference type="EMBL" id="CAH2352248.1"/>
    </source>
</evidence>
<reference evidence="3" key="1">
    <citation type="submission" date="2022-03" db="EMBL/GenBank/DDBJ databases">
        <authorList>
            <person name="Legras J.-L."/>
            <person name="Devillers H."/>
            <person name="Grondin C."/>
        </authorList>
    </citation>
    <scope>NUCLEOTIDE SEQUENCE</scope>
    <source>
        <strain evidence="3">CLIB 1423</strain>
    </source>
</reference>
<evidence type="ECO:0000256" key="2">
    <source>
        <dbReference type="SAM" id="SignalP"/>
    </source>
</evidence>
<feature type="compositionally biased region" description="Low complexity" evidence="1">
    <location>
        <begin position="40"/>
        <end position="60"/>
    </location>
</feature>
<dbReference type="EMBL" id="CAKXYY010000006">
    <property type="protein sequence ID" value="CAH2352248.1"/>
    <property type="molecule type" value="Genomic_DNA"/>
</dbReference>
<protein>
    <submittedName>
        <fullName evidence="3">Uncharacterized protein</fullName>
    </submittedName>
</protein>
<keyword evidence="2" id="KW-0732">Signal</keyword>
<accession>A0A9P0QN08</accession>
<keyword evidence="4" id="KW-1185">Reference proteome</keyword>